<dbReference type="Gene3D" id="3.50.50.60">
    <property type="entry name" value="FAD/NAD(P)-binding domain"/>
    <property type="match status" value="1"/>
</dbReference>
<evidence type="ECO:0000256" key="3">
    <source>
        <dbReference type="ARBA" id="ARBA00022630"/>
    </source>
</evidence>
<dbReference type="Proteomes" id="UP001305779">
    <property type="component" value="Unassembled WGS sequence"/>
</dbReference>
<dbReference type="InterPro" id="IPR045170">
    <property type="entry name" value="MTOX"/>
</dbReference>
<gene>
    <name evidence="7" type="ORF">PRZ48_012877</name>
</gene>
<dbReference type="InterPro" id="IPR036188">
    <property type="entry name" value="FAD/NAD-bd_sf"/>
</dbReference>
<reference evidence="7 8" key="1">
    <citation type="journal article" date="2023" name="G3 (Bethesda)">
        <title>A chromosome-level genome assembly of Zasmidium syzygii isolated from banana leaves.</title>
        <authorList>
            <person name="van Westerhoven A.C."/>
            <person name="Mehrabi R."/>
            <person name="Talebi R."/>
            <person name="Steentjes M.B.F."/>
            <person name="Corcolon B."/>
            <person name="Chong P.A."/>
            <person name="Kema G.H.J."/>
            <person name="Seidl M.F."/>
        </authorList>
    </citation>
    <scope>NUCLEOTIDE SEQUENCE [LARGE SCALE GENOMIC DNA]</scope>
    <source>
        <strain evidence="7 8">P124</strain>
    </source>
</reference>
<keyword evidence="8" id="KW-1185">Reference proteome</keyword>
<accession>A0ABR0E2G1</accession>
<dbReference type="Pfam" id="PF01266">
    <property type="entry name" value="DAO"/>
    <property type="match status" value="1"/>
</dbReference>
<evidence type="ECO:0000313" key="7">
    <source>
        <dbReference type="EMBL" id="KAK4495609.1"/>
    </source>
</evidence>
<dbReference type="PANTHER" id="PTHR10961:SF15">
    <property type="entry name" value="FAD DEPENDENT OXIDOREDUCTASE DOMAIN-CONTAINING PROTEIN"/>
    <property type="match status" value="1"/>
</dbReference>
<sequence>MTTSESRIIIVGAGVFGLSTGLHLATSGYKNVTIYDRCAYDQKHYNPANEGCDGASCDINKIFRATYETKKHSQDLALEARKIWLEWNEQIRTSKPSDLPAPLTPDDQVLVNCGVFHLADKREMFPRYETNLKATAETAPEWRELMYIKDNADDENRIKERGGQWHNKYRRFDHMRRGATNGFLDTGAGITLADKACVYARHLCEKAGVKFVLGEPQGYLESLIIEGSDKLKRVTGIKTRDGLSHSADVVVVACGPWSASVIPEAHRTVEATMGTVMFMDIPDDRQDLRKKFHSDNIPVWRFIEEDEAGGYEGGGFPITAEGRLKFGFRARKFTNFQPHNTQADLKISTPRTKWSANPIHTVPSYGLERMKKVIGEMFPELTEIGFTDSRLCWYTDSIDNEFVIDYVPNYGDSLFLCTGGSGHGFKFLPILGKYVRQQLEKTQGTFTNIWKWRAVEEGKAANGLEEGETGPREMSKLKLASPEDFKFAVAQAANVPESLAKLTLDEPKSSHGIVGAA</sequence>
<comment type="cofactor">
    <cofactor evidence="1">
        <name>FAD</name>
        <dbReference type="ChEBI" id="CHEBI:57692"/>
    </cofactor>
</comment>
<protein>
    <recommendedName>
        <fullName evidence="6">FAD dependent oxidoreductase domain-containing protein</fullName>
    </recommendedName>
</protein>
<dbReference type="InterPro" id="IPR006076">
    <property type="entry name" value="FAD-dep_OxRdtase"/>
</dbReference>
<evidence type="ECO:0000313" key="8">
    <source>
        <dbReference type="Proteomes" id="UP001305779"/>
    </source>
</evidence>
<evidence type="ECO:0000256" key="5">
    <source>
        <dbReference type="ARBA" id="ARBA00023002"/>
    </source>
</evidence>
<dbReference type="PANTHER" id="PTHR10961">
    <property type="entry name" value="PEROXISOMAL SARCOSINE OXIDASE"/>
    <property type="match status" value="1"/>
</dbReference>
<name>A0ABR0E2G1_ZASCE</name>
<keyword evidence="5" id="KW-0560">Oxidoreductase</keyword>
<comment type="similarity">
    <text evidence="2">Belongs to the MSOX/MTOX family.</text>
</comment>
<evidence type="ECO:0000256" key="1">
    <source>
        <dbReference type="ARBA" id="ARBA00001974"/>
    </source>
</evidence>
<feature type="domain" description="FAD dependent oxidoreductase" evidence="6">
    <location>
        <begin position="7"/>
        <end position="437"/>
    </location>
</feature>
<keyword evidence="4" id="KW-0274">FAD</keyword>
<proteinExistence type="inferred from homology"/>
<keyword evidence="3" id="KW-0285">Flavoprotein</keyword>
<dbReference type="SUPFAM" id="SSF51905">
    <property type="entry name" value="FAD/NAD(P)-binding domain"/>
    <property type="match status" value="1"/>
</dbReference>
<evidence type="ECO:0000259" key="6">
    <source>
        <dbReference type="Pfam" id="PF01266"/>
    </source>
</evidence>
<evidence type="ECO:0000256" key="4">
    <source>
        <dbReference type="ARBA" id="ARBA00022827"/>
    </source>
</evidence>
<comment type="caution">
    <text evidence="7">The sequence shown here is derived from an EMBL/GenBank/DDBJ whole genome shotgun (WGS) entry which is preliminary data.</text>
</comment>
<evidence type="ECO:0000256" key="2">
    <source>
        <dbReference type="ARBA" id="ARBA00010989"/>
    </source>
</evidence>
<organism evidence="7 8">
    <name type="scientific">Zasmidium cellare</name>
    <name type="common">Wine cellar mold</name>
    <name type="synonym">Racodium cellare</name>
    <dbReference type="NCBI Taxonomy" id="395010"/>
    <lineage>
        <taxon>Eukaryota</taxon>
        <taxon>Fungi</taxon>
        <taxon>Dikarya</taxon>
        <taxon>Ascomycota</taxon>
        <taxon>Pezizomycotina</taxon>
        <taxon>Dothideomycetes</taxon>
        <taxon>Dothideomycetidae</taxon>
        <taxon>Mycosphaerellales</taxon>
        <taxon>Mycosphaerellaceae</taxon>
        <taxon>Zasmidium</taxon>
    </lineage>
</organism>
<dbReference type="EMBL" id="JAXOVC010000011">
    <property type="protein sequence ID" value="KAK4495609.1"/>
    <property type="molecule type" value="Genomic_DNA"/>
</dbReference>
<dbReference type="Gene3D" id="3.30.9.10">
    <property type="entry name" value="D-Amino Acid Oxidase, subunit A, domain 2"/>
    <property type="match status" value="1"/>
</dbReference>